<feature type="transmembrane region" description="Helical" evidence="6">
    <location>
        <begin position="104"/>
        <end position="131"/>
    </location>
</feature>
<keyword evidence="5 6" id="KW-0472">Membrane</keyword>
<evidence type="ECO:0000313" key="8">
    <source>
        <dbReference type="EMBL" id="ROR73863.1"/>
    </source>
</evidence>
<feature type="transmembrane region" description="Helical" evidence="6">
    <location>
        <begin position="240"/>
        <end position="264"/>
    </location>
</feature>
<keyword evidence="9" id="KW-1185">Reference proteome</keyword>
<feature type="transmembrane region" description="Helical" evidence="6">
    <location>
        <begin position="538"/>
        <end position="562"/>
    </location>
</feature>
<sequence>MIRLGLRLALAGGPVRITALLLGGALSVLILSLAWAMPDALYPVIEIPGEEPITPSERGTAEAMSAMLLAPVLLLLVVAGRLSSTVRDQRLTSLRLIGINRARTLVAAVVENVSLTAVGALAGVGVAYAAAWLINVRVQLAEPVAFSPGRMAVVLGAVVVFSGVLALASLRTLQLLPTQARRGGVVKPASWWRAVPFVAAVACFGLAIFSQEITELALRLRPEISVDEARGFRVAAVAGLFRAGIVLGALGIVTTPALIARYVARALRRSRRFPLLMAGRSIEADPASATRRVAGVGIALFALGIGAGVLTAFETVPQSVYATRNAERGPQEVSVHAGWDMEADQEQPLTAGDLAELENIPGAERVIPVHEYMASTCDVMTSEGCLEIFSGSCADLAVYYVSVAGCSDERAAWIGSLQSWDVVTESFDGVPESLEVVARSADGETEGAATTIDLSGPEIETDERAVVTQRGFLPYFHVFVPPHLVEEIGAAVHRADVIGPPGREFAVTVGSAAEALGLHSDSPMRYSDYDLLLSVRSMVGGTGAALVAVVLVAVSLSIMDWLRESRRPRMRMLAIGVPRRTIGLSYLIQFSLPLVGALLAGGTLALLGVRTYEVLGGDESLRAFSIPPVFWWLGLLLAGGVATVAVIAALTAREPMRAQDLRTE</sequence>
<comment type="caution">
    <text evidence="8">The sequence shown here is derived from an EMBL/GenBank/DDBJ whole genome shotgun (WGS) entry which is preliminary data.</text>
</comment>
<feature type="transmembrane region" description="Helical" evidence="6">
    <location>
        <begin position="151"/>
        <end position="170"/>
    </location>
</feature>
<feature type="domain" description="ABC3 transporter permease C-terminal" evidence="7">
    <location>
        <begin position="64"/>
        <end position="171"/>
    </location>
</feature>
<dbReference type="EMBL" id="RKHK01000001">
    <property type="protein sequence ID" value="ROR73863.1"/>
    <property type="molecule type" value="Genomic_DNA"/>
</dbReference>
<evidence type="ECO:0000256" key="6">
    <source>
        <dbReference type="SAM" id="Phobius"/>
    </source>
</evidence>
<dbReference type="AlphaFoldDB" id="A0A3N2BF23"/>
<feature type="transmembrane region" description="Helical" evidence="6">
    <location>
        <begin position="629"/>
        <end position="652"/>
    </location>
</feature>
<feature type="transmembrane region" description="Helical" evidence="6">
    <location>
        <begin position="583"/>
        <end position="609"/>
    </location>
</feature>
<evidence type="ECO:0000256" key="4">
    <source>
        <dbReference type="ARBA" id="ARBA00022989"/>
    </source>
</evidence>
<evidence type="ECO:0000313" key="9">
    <source>
        <dbReference type="Proteomes" id="UP000280668"/>
    </source>
</evidence>
<organism evidence="8 9">
    <name type="scientific">Bogoriella caseilytica</name>
    <dbReference type="NCBI Taxonomy" id="56055"/>
    <lineage>
        <taxon>Bacteria</taxon>
        <taxon>Bacillati</taxon>
        <taxon>Actinomycetota</taxon>
        <taxon>Actinomycetes</taxon>
        <taxon>Micrococcales</taxon>
        <taxon>Bogoriellaceae</taxon>
        <taxon>Bogoriella</taxon>
    </lineage>
</organism>
<comment type="subcellular location">
    <subcellularLocation>
        <location evidence="1">Cell membrane</location>
        <topology evidence="1">Multi-pass membrane protein</topology>
    </subcellularLocation>
</comment>
<dbReference type="InterPro" id="IPR003838">
    <property type="entry name" value="ABC3_permease_C"/>
</dbReference>
<keyword evidence="2" id="KW-1003">Cell membrane</keyword>
<keyword evidence="3 6" id="KW-0812">Transmembrane</keyword>
<accession>A0A3N2BF23</accession>
<feature type="transmembrane region" description="Helical" evidence="6">
    <location>
        <begin position="60"/>
        <end position="83"/>
    </location>
</feature>
<gene>
    <name evidence="8" type="ORF">EDD31_2255</name>
</gene>
<feature type="transmembrane region" description="Helical" evidence="6">
    <location>
        <begin position="293"/>
        <end position="313"/>
    </location>
</feature>
<evidence type="ECO:0000256" key="5">
    <source>
        <dbReference type="ARBA" id="ARBA00023136"/>
    </source>
</evidence>
<dbReference type="RefSeq" id="WP_123304233.1">
    <property type="nucleotide sequence ID" value="NZ_RKHK01000001.1"/>
</dbReference>
<keyword evidence="4 6" id="KW-1133">Transmembrane helix</keyword>
<dbReference type="Pfam" id="PF02687">
    <property type="entry name" value="FtsX"/>
    <property type="match status" value="1"/>
</dbReference>
<dbReference type="OrthoDB" id="5150078at2"/>
<evidence type="ECO:0000259" key="7">
    <source>
        <dbReference type="Pfam" id="PF02687"/>
    </source>
</evidence>
<evidence type="ECO:0000256" key="1">
    <source>
        <dbReference type="ARBA" id="ARBA00004651"/>
    </source>
</evidence>
<evidence type="ECO:0000256" key="3">
    <source>
        <dbReference type="ARBA" id="ARBA00022692"/>
    </source>
</evidence>
<evidence type="ECO:0000256" key="2">
    <source>
        <dbReference type="ARBA" id="ARBA00022475"/>
    </source>
</evidence>
<reference evidence="8 9" key="1">
    <citation type="submission" date="2018-11" db="EMBL/GenBank/DDBJ databases">
        <title>Sequencing the genomes of 1000 actinobacteria strains.</title>
        <authorList>
            <person name="Klenk H.-P."/>
        </authorList>
    </citation>
    <scope>NUCLEOTIDE SEQUENCE [LARGE SCALE GENOMIC DNA]</scope>
    <source>
        <strain evidence="8 9">DSM 11294</strain>
    </source>
</reference>
<dbReference type="GO" id="GO:0005886">
    <property type="term" value="C:plasma membrane"/>
    <property type="evidence" value="ECO:0007669"/>
    <property type="project" value="UniProtKB-SubCell"/>
</dbReference>
<name>A0A3N2BF23_9MICO</name>
<proteinExistence type="predicted"/>
<feature type="transmembrane region" description="Helical" evidence="6">
    <location>
        <begin position="191"/>
        <end position="210"/>
    </location>
</feature>
<protein>
    <submittedName>
        <fullName evidence="8">FtsX-like permease family protein</fullName>
    </submittedName>
</protein>
<dbReference type="Proteomes" id="UP000280668">
    <property type="component" value="Unassembled WGS sequence"/>
</dbReference>